<organism evidence="1 2">
    <name type="scientific">Paraburkholderia acidicola</name>
    <dbReference type="NCBI Taxonomy" id="1912599"/>
    <lineage>
        <taxon>Bacteria</taxon>
        <taxon>Pseudomonadati</taxon>
        <taxon>Pseudomonadota</taxon>
        <taxon>Betaproteobacteria</taxon>
        <taxon>Burkholderiales</taxon>
        <taxon>Burkholderiaceae</taxon>
        <taxon>Paraburkholderia</taxon>
    </lineage>
</organism>
<proteinExistence type="predicted"/>
<accession>A0A2A4F2G7</accession>
<gene>
    <name evidence="1" type="ORF">BWP39_05930</name>
</gene>
<sequence length="125" mass="13900">MSAAQLRPQNRQEKARKAFEEARTKRLRTNIKEEGPATLQLLRDAVPDFFGDDLPDSEIDLMAAALYYRCTTNSLPTFKKPVGTSPMDTTKGFSFTAPRRRAIDTDDDIAPDATRANVVDVPPAD</sequence>
<comment type="caution">
    <text evidence="1">The sequence shown here is derived from an EMBL/GenBank/DDBJ whole genome shotgun (WGS) entry which is preliminary data.</text>
</comment>
<evidence type="ECO:0000313" key="2">
    <source>
        <dbReference type="Proteomes" id="UP000218022"/>
    </source>
</evidence>
<dbReference type="Proteomes" id="UP000218022">
    <property type="component" value="Unassembled WGS sequence"/>
</dbReference>
<evidence type="ECO:0000313" key="1">
    <source>
        <dbReference type="EMBL" id="PCE28043.1"/>
    </source>
</evidence>
<protein>
    <submittedName>
        <fullName evidence="1">Uncharacterized protein</fullName>
    </submittedName>
</protein>
<dbReference type="AlphaFoldDB" id="A0A2A4F2G7"/>
<reference evidence="1 2" key="1">
    <citation type="submission" date="2017-01" db="EMBL/GenBank/DDBJ databases">
        <title>Whole-Genome Shotgun Sequencing of Two beta-Proteobacterial Species in Search of the Bulgecin Biosynthetic Cluster.</title>
        <authorList>
            <person name="Horsman M.E."/>
            <person name="Marous D.R."/>
            <person name="Li R."/>
            <person name="Oliver R.A."/>
            <person name="Byun B."/>
            <person name="Emrich S.J."/>
            <person name="Boggess B."/>
            <person name="Townsend C.A."/>
            <person name="Mobashery S."/>
        </authorList>
    </citation>
    <scope>NUCLEOTIDE SEQUENCE [LARGE SCALE GENOMIC DNA]</scope>
    <source>
        <strain evidence="1 2">ATCC 31363</strain>
    </source>
</reference>
<name>A0A2A4F2G7_9BURK</name>
<dbReference type="EMBL" id="MTZV01000002">
    <property type="protein sequence ID" value="PCE28043.1"/>
    <property type="molecule type" value="Genomic_DNA"/>
</dbReference>